<reference evidence="2" key="1">
    <citation type="submission" date="2023-08" db="EMBL/GenBank/DDBJ databases">
        <title>Reference Genome Resource for the Citrus Pathogen Phytophthora citrophthora.</title>
        <authorList>
            <person name="Moller H."/>
            <person name="Coetzee B."/>
            <person name="Rose L.J."/>
            <person name="Van Niekerk J.M."/>
        </authorList>
    </citation>
    <scope>NUCLEOTIDE SEQUENCE</scope>
    <source>
        <strain evidence="2">STE-U-9442</strain>
    </source>
</reference>
<dbReference type="Pfam" id="PF07823">
    <property type="entry name" value="CPDase"/>
    <property type="match status" value="1"/>
</dbReference>
<keyword evidence="3" id="KW-1185">Reference proteome</keyword>
<dbReference type="PANTHER" id="PTHR28141">
    <property type="entry name" value="2',3'-CYCLIC-NUCLEOTIDE 3'-PHOSPHODIESTERASE"/>
    <property type="match status" value="1"/>
</dbReference>
<dbReference type="GO" id="GO:0009187">
    <property type="term" value="P:cyclic nucleotide metabolic process"/>
    <property type="evidence" value="ECO:0007669"/>
    <property type="project" value="TreeGrafter"/>
</dbReference>
<feature type="domain" description="Cyclin-D1-binding protein 1-like N-terminal" evidence="1">
    <location>
        <begin position="65"/>
        <end position="192"/>
    </location>
</feature>
<sequence length="538" mass="59380">MIADHFKENMTSFLTAFDAQLVKYLEQLEDLQDRNQKQHSFQPTFWLQQTDFDVAREVFVAATGVIGHTVTKFSLVYSKTPSKEEGASICEALDKPCEHLLAATNVALFCGAGPSLATEIINDAIRLIKSVHDLTKTIEKGDLAKVPQLTGRVWEYSTARVSKSNCVASKRSMLQCITMLNSTVDELKEFLSEQEEGDSEGATLDEVEQDDEFGFDSKLTEEERTLFQSGLKLLSMCAAIMKRGVLTIKKLTITNEQDAFLKWTARLDTSYTAAQDAIVDFGAALYPPIGTDELSEAVSELETSATAILACLKEMPDLASAEENALGVGEAAFTKQLATVKTQIEASSVTCRYNRGSMEDTNADLVAGFSIWAVPAQPAAKELEDVITAYAKRLSTPSFLPHMTVLSGVKGLAAAEATTKLSELAASMRVLDVEIETVAFKDLYFQCVFGLLKLTPDLQQAHDLSKEIFAVERNDAFMPHVSFIYGDLASEARAELAKELRPKLDGKRLKMEKLQLWRTLGQVETWELLAEANLIHEH</sequence>
<dbReference type="Gene3D" id="1.20.1410.10">
    <property type="entry name" value="I/LWEQ domain"/>
    <property type="match status" value="1"/>
</dbReference>
<dbReference type="Gene3D" id="1.20.1420.10">
    <property type="entry name" value="Talin, central domain"/>
    <property type="match status" value="1"/>
</dbReference>
<dbReference type="GO" id="GO:0004113">
    <property type="term" value="F:2',3'-cyclic-nucleotide 3'-phosphodiesterase activity"/>
    <property type="evidence" value="ECO:0007669"/>
    <property type="project" value="TreeGrafter"/>
</dbReference>
<evidence type="ECO:0000313" key="2">
    <source>
        <dbReference type="EMBL" id="KAK1947448.1"/>
    </source>
</evidence>
<evidence type="ECO:0000313" key="3">
    <source>
        <dbReference type="Proteomes" id="UP001259832"/>
    </source>
</evidence>
<dbReference type="Pfam" id="PF13324">
    <property type="entry name" value="GCIP_N"/>
    <property type="match status" value="1"/>
</dbReference>
<comment type="caution">
    <text evidence="2">The sequence shown here is derived from an EMBL/GenBank/DDBJ whole genome shotgun (WGS) entry which is preliminary data.</text>
</comment>
<dbReference type="Gene3D" id="3.90.1140.10">
    <property type="entry name" value="Cyclic phosphodiesterase"/>
    <property type="match status" value="1"/>
</dbReference>
<proteinExistence type="predicted"/>
<dbReference type="PANTHER" id="PTHR28141:SF1">
    <property type="entry name" value="2',3'-CYCLIC-NUCLEOTIDE 3'-PHOSPHODIESTERASE"/>
    <property type="match status" value="1"/>
</dbReference>
<dbReference type="InterPro" id="IPR049317">
    <property type="entry name" value="GCIP-like_N"/>
</dbReference>
<organism evidence="2 3">
    <name type="scientific">Phytophthora citrophthora</name>
    <dbReference type="NCBI Taxonomy" id="4793"/>
    <lineage>
        <taxon>Eukaryota</taxon>
        <taxon>Sar</taxon>
        <taxon>Stramenopiles</taxon>
        <taxon>Oomycota</taxon>
        <taxon>Peronosporomycetes</taxon>
        <taxon>Peronosporales</taxon>
        <taxon>Peronosporaceae</taxon>
        <taxon>Phytophthora</taxon>
    </lineage>
</organism>
<dbReference type="AlphaFoldDB" id="A0AAD9H0E1"/>
<dbReference type="EMBL" id="JASMQC010000002">
    <property type="protein sequence ID" value="KAK1947448.1"/>
    <property type="molecule type" value="Genomic_DNA"/>
</dbReference>
<name>A0AAD9H0E1_9STRA</name>
<protein>
    <submittedName>
        <fullName evidence="2">Cyclic phosphodiesterase</fullName>
    </submittedName>
</protein>
<evidence type="ECO:0000259" key="1">
    <source>
        <dbReference type="Pfam" id="PF13324"/>
    </source>
</evidence>
<dbReference type="InterPro" id="IPR012386">
    <property type="entry name" value="Cyclic-nucl_3Pdiesterase"/>
</dbReference>
<dbReference type="SUPFAM" id="SSF55144">
    <property type="entry name" value="LigT-like"/>
    <property type="match status" value="1"/>
</dbReference>
<gene>
    <name evidence="2" type="ORF">P3T76_001458</name>
</gene>
<dbReference type="InterPro" id="IPR009097">
    <property type="entry name" value="Cyclic_Pdiesterase"/>
</dbReference>
<accession>A0AAD9H0E1</accession>
<dbReference type="Proteomes" id="UP001259832">
    <property type="component" value="Unassembled WGS sequence"/>
</dbReference>